<sequence length="363" mass="39524">MPAAHHLYIALSGHGFGHLAQVAPVLNAFQYRWPRVQVTVQSGLPETVLRQRMTGRFECVAGVADFGMVMVDALAAKVSESLAAYRVFHQDWQQRLAWQERQLQAAVPDGILADIPYLTLAAATRLGIPSLAMCSLNWADILAGYCADAPDLAELRAPMLSAYNSARAFLLPAPSMPMPDLQNTQNVGPIAALGQDRRAEIHHRLALSDGDTLVLIGLGGVDMRPPLDAWPTLPGVRWLVPPGWQVRRPDMVDWAQLNDYSMLDLIRSCDVLLTKPGYGAFTEAACNGTSVLYVARDDWPEEPWLSRWLVAHGNAVKIDRRQLASGDLAEPLGSLLAQPAKPPVIPTGIADVVAGLERLLDLG</sequence>
<dbReference type="RefSeq" id="WP_048675052.1">
    <property type="nucleotide sequence ID" value="NZ_CBTJ020000076.1"/>
</dbReference>
<dbReference type="PANTHER" id="PTHR38134:SF2">
    <property type="entry name" value="GALACTOKINASE"/>
    <property type="match status" value="1"/>
</dbReference>
<dbReference type="STRING" id="1400863.BN873_660069"/>
<dbReference type="EMBL" id="CBTJ020000076">
    <property type="protein sequence ID" value="CDI03835.1"/>
    <property type="molecule type" value="Genomic_DNA"/>
</dbReference>
<keyword evidence="2" id="KW-1185">Reference proteome</keyword>
<dbReference type="InterPro" id="IPR053205">
    <property type="entry name" value="GHMP_kinase_L-arabinokinase"/>
</dbReference>
<accession>W6MC19</accession>
<dbReference type="PANTHER" id="PTHR38134">
    <property type="entry name" value="SLR1395 PROTEIN"/>
    <property type="match status" value="1"/>
</dbReference>
<dbReference type="SUPFAM" id="SSF53756">
    <property type="entry name" value="UDP-Glycosyltransferase/glycogen phosphorylase"/>
    <property type="match status" value="1"/>
</dbReference>
<evidence type="ECO:0008006" key="3">
    <source>
        <dbReference type="Google" id="ProtNLM"/>
    </source>
</evidence>
<gene>
    <name evidence="1" type="ORF">BN873_660069</name>
</gene>
<dbReference type="Gene3D" id="3.40.50.2000">
    <property type="entry name" value="Glycogen Phosphorylase B"/>
    <property type="match status" value="1"/>
</dbReference>
<dbReference type="Proteomes" id="UP000035760">
    <property type="component" value="Unassembled WGS sequence"/>
</dbReference>
<evidence type="ECO:0000313" key="2">
    <source>
        <dbReference type="Proteomes" id="UP000035760"/>
    </source>
</evidence>
<evidence type="ECO:0000313" key="1">
    <source>
        <dbReference type="EMBL" id="CDI03835.1"/>
    </source>
</evidence>
<organism evidence="1 2">
    <name type="scientific">Candidatus Competibacter denitrificans Run_A_D11</name>
    <dbReference type="NCBI Taxonomy" id="1400863"/>
    <lineage>
        <taxon>Bacteria</taxon>
        <taxon>Pseudomonadati</taxon>
        <taxon>Pseudomonadota</taxon>
        <taxon>Gammaproteobacteria</taxon>
        <taxon>Candidatus Competibacteraceae</taxon>
        <taxon>Candidatus Competibacter</taxon>
    </lineage>
</organism>
<dbReference type="AlphaFoldDB" id="W6MC19"/>
<reference evidence="1" key="2">
    <citation type="submission" date="2014-03" db="EMBL/GenBank/DDBJ databases">
        <title>Candidatus Competibacter-lineage genomes retrieved from metagenomes reveal functional metabolic diversity.</title>
        <authorList>
            <person name="McIlroy S.J."/>
            <person name="Albertsen M."/>
            <person name="Andresen E.K."/>
            <person name="Saunders A.M."/>
            <person name="Kristiansen R."/>
            <person name="Stokholm-Bjerregaard M."/>
            <person name="Nielsen K.L."/>
            <person name="Nielsen P.H."/>
        </authorList>
    </citation>
    <scope>NUCLEOTIDE SEQUENCE</scope>
    <source>
        <strain evidence="1">Run_A_D11</strain>
    </source>
</reference>
<proteinExistence type="predicted"/>
<protein>
    <recommendedName>
        <fullName evidence="3">Glycosyl transferase family 28 C-terminal domain-containing protein</fullName>
    </recommendedName>
</protein>
<name>W6MC19_9GAMM</name>
<reference evidence="1" key="1">
    <citation type="submission" date="2013-07" db="EMBL/GenBank/DDBJ databases">
        <authorList>
            <person name="McIlroy S."/>
        </authorList>
    </citation>
    <scope>NUCLEOTIDE SEQUENCE [LARGE SCALE GENOMIC DNA]</scope>
    <source>
        <strain evidence="1">Run_A_D11</strain>
    </source>
</reference>
<comment type="caution">
    <text evidence="1">The sequence shown here is derived from an EMBL/GenBank/DDBJ whole genome shotgun (WGS) entry which is preliminary data.</text>
</comment>
<dbReference type="OrthoDB" id="503106at2"/>